<dbReference type="PANTHER" id="PTHR23389">
    <property type="entry name" value="CHROMOSOME TRANSMISSION FIDELITY FACTOR 18"/>
    <property type="match status" value="1"/>
</dbReference>
<feature type="region of interest" description="Disordered" evidence="9">
    <location>
        <begin position="230"/>
        <end position="290"/>
    </location>
</feature>
<dbReference type="PROSITE" id="PS50172">
    <property type="entry name" value="BRCT"/>
    <property type="match status" value="1"/>
</dbReference>
<dbReference type="EMBL" id="GG745337">
    <property type="protein sequence ID" value="KNE60970.1"/>
    <property type="molecule type" value="Genomic_DNA"/>
</dbReference>
<dbReference type="InterPro" id="IPR001357">
    <property type="entry name" value="BRCT_dom"/>
</dbReference>
<dbReference type="InterPro" id="IPR027417">
    <property type="entry name" value="P-loop_NTPase"/>
</dbReference>
<dbReference type="FunFam" id="3.40.50.10190:FF:000001">
    <property type="entry name" value="Replication factor C subunit 1"/>
    <property type="match status" value="1"/>
</dbReference>
<keyword evidence="4 8" id="KW-0235">DNA replication</keyword>
<evidence type="ECO:0000259" key="10">
    <source>
        <dbReference type="PROSITE" id="PS50172"/>
    </source>
</evidence>
<reference evidence="12" key="2">
    <citation type="submission" date="2009-11" db="EMBL/GenBank/DDBJ databases">
        <title>The Genome Sequence of Allomyces macrogynus strain ATCC 38327.</title>
        <authorList>
            <consortium name="The Broad Institute Genome Sequencing Platform"/>
            <person name="Russ C."/>
            <person name="Cuomo C."/>
            <person name="Shea T."/>
            <person name="Young S.K."/>
            <person name="Zeng Q."/>
            <person name="Koehrsen M."/>
            <person name="Haas B."/>
            <person name="Borodovsky M."/>
            <person name="Guigo R."/>
            <person name="Alvarado L."/>
            <person name="Berlin A."/>
            <person name="Borenstein D."/>
            <person name="Chen Z."/>
            <person name="Engels R."/>
            <person name="Freedman E."/>
            <person name="Gellesch M."/>
            <person name="Goldberg J."/>
            <person name="Griggs A."/>
            <person name="Gujja S."/>
            <person name="Heiman D."/>
            <person name="Hepburn T."/>
            <person name="Howarth C."/>
            <person name="Jen D."/>
            <person name="Larson L."/>
            <person name="Lewis B."/>
            <person name="Mehta T."/>
            <person name="Park D."/>
            <person name="Pearson M."/>
            <person name="Roberts A."/>
            <person name="Saif S."/>
            <person name="Shenoy N."/>
            <person name="Sisk P."/>
            <person name="Stolte C."/>
            <person name="Sykes S."/>
            <person name="Walk T."/>
            <person name="White J."/>
            <person name="Yandava C."/>
            <person name="Burger G."/>
            <person name="Gray M.W."/>
            <person name="Holland P.W.H."/>
            <person name="King N."/>
            <person name="Lang F.B.F."/>
            <person name="Roger A.J."/>
            <person name="Ruiz-Trillo I."/>
            <person name="Lander E."/>
            <person name="Nusbaum C."/>
        </authorList>
    </citation>
    <scope>NUCLEOTIDE SEQUENCE [LARGE SCALE GENOMIC DNA]</scope>
    <source>
        <strain evidence="12">ATCC 38327</strain>
    </source>
</reference>
<dbReference type="InterPro" id="IPR013725">
    <property type="entry name" value="DNA_replication_fac_RFC1_C"/>
</dbReference>
<feature type="compositionally biased region" description="Low complexity" evidence="9">
    <location>
        <begin position="1021"/>
        <end position="1033"/>
    </location>
</feature>
<proteinExistence type="inferred from homology"/>
<feature type="compositionally biased region" description="Low complexity" evidence="9">
    <location>
        <begin position="135"/>
        <end position="154"/>
    </location>
</feature>
<feature type="region of interest" description="Disordered" evidence="9">
    <location>
        <begin position="1"/>
        <end position="210"/>
    </location>
</feature>
<dbReference type="Pfam" id="PF00004">
    <property type="entry name" value="AAA"/>
    <property type="match status" value="1"/>
</dbReference>
<dbReference type="InterPro" id="IPR008921">
    <property type="entry name" value="DNA_pol3_clamp-load_cplx_C"/>
</dbReference>
<evidence type="ECO:0000256" key="4">
    <source>
        <dbReference type="ARBA" id="ARBA00022705"/>
    </source>
</evidence>
<evidence type="ECO:0000256" key="3">
    <source>
        <dbReference type="ARBA" id="ARBA00020401"/>
    </source>
</evidence>
<protein>
    <recommendedName>
        <fullName evidence="3 8">Replication factor C subunit 1</fullName>
    </recommendedName>
</protein>
<dbReference type="PIRSF" id="PIRSF036578">
    <property type="entry name" value="RFC1"/>
    <property type="match status" value="1"/>
</dbReference>
<dbReference type="Pfam" id="PF08519">
    <property type="entry name" value="RFC1"/>
    <property type="match status" value="1"/>
</dbReference>
<gene>
    <name evidence="11" type="ORF">AMAG_06731</name>
</gene>
<organism evidence="11 12">
    <name type="scientific">Allomyces macrogynus (strain ATCC 38327)</name>
    <name type="common">Allomyces javanicus var. macrogynus</name>
    <dbReference type="NCBI Taxonomy" id="578462"/>
    <lineage>
        <taxon>Eukaryota</taxon>
        <taxon>Fungi</taxon>
        <taxon>Fungi incertae sedis</taxon>
        <taxon>Blastocladiomycota</taxon>
        <taxon>Blastocladiomycetes</taxon>
        <taxon>Blastocladiales</taxon>
        <taxon>Blastocladiaceae</taxon>
        <taxon>Allomyces</taxon>
    </lineage>
</organism>
<dbReference type="FunFam" id="1.10.8.60:FF:000021">
    <property type="entry name" value="Replication factor C subunit 1"/>
    <property type="match status" value="1"/>
</dbReference>
<dbReference type="Pfam" id="PF25361">
    <property type="entry name" value="AAA_lid_RFC1"/>
    <property type="match status" value="1"/>
</dbReference>
<dbReference type="InterPro" id="IPR003959">
    <property type="entry name" value="ATPase_AAA_core"/>
</dbReference>
<evidence type="ECO:0000313" key="11">
    <source>
        <dbReference type="EMBL" id="KNE60970.1"/>
    </source>
</evidence>
<dbReference type="PANTHER" id="PTHR23389:SF6">
    <property type="entry name" value="REPLICATION FACTOR C SUBUNIT 1"/>
    <property type="match status" value="1"/>
</dbReference>
<dbReference type="InterPro" id="IPR036420">
    <property type="entry name" value="BRCT_dom_sf"/>
</dbReference>
<dbReference type="CDD" id="cd00009">
    <property type="entry name" value="AAA"/>
    <property type="match status" value="1"/>
</dbReference>
<feature type="region of interest" description="Disordered" evidence="9">
    <location>
        <begin position="974"/>
        <end position="1065"/>
    </location>
</feature>
<evidence type="ECO:0000256" key="9">
    <source>
        <dbReference type="SAM" id="MobiDB-lite"/>
    </source>
</evidence>
<feature type="compositionally biased region" description="Acidic residues" evidence="9">
    <location>
        <begin position="986"/>
        <end position="1018"/>
    </location>
</feature>
<feature type="compositionally biased region" description="Pro residues" evidence="9">
    <location>
        <begin position="103"/>
        <end position="115"/>
    </location>
</feature>
<keyword evidence="12" id="KW-1185">Reference proteome</keyword>
<dbReference type="STRING" id="578462.A0A0L0SF27"/>
<dbReference type="GO" id="GO:0005663">
    <property type="term" value="C:DNA replication factor C complex"/>
    <property type="evidence" value="ECO:0007669"/>
    <property type="project" value="InterPro"/>
</dbReference>
<feature type="compositionally biased region" description="Low complexity" evidence="9">
    <location>
        <begin position="303"/>
        <end position="320"/>
    </location>
</feature>
<evidence type="ECO:0000256" key="5">
    <source>
        <dbReference type="ARBA" id="ARBA00022741"/>
    </source>
</evidence>
<dbReference type="SUPFAM" id="SSF52540">
    <property type="entry name" value="P-loop containing nucleoside triphosphate hydrolases"/>
    <property type="match status" value="1"/>
</dbReference>
<dbReference type="GO" id="GO:0003689">
    <property type="term" value="F:DNA clamp loader activity"/>
    <property type="evidence" value="ECO:0007669"/>
    <property type="project" value="InterPro"/>
</dbReference>
<comment type="similarity">
    <text evidence="2 8">Belongs to the activator 1 large subunit family.</text>
</comment>
<dbReference type="Gene3D" id="3.40.50.10190">
    <property type="entry name" value="BRCT domain"/>
    <property type="match status" value="1"/>
</dbReference>
<dbReference type="OrthoDB" id="446168at2759"/>
<feature type="compositionally biased region" description="Low complexity" evidence="9">
    <location>
        <begin position="13"/>
        <end position="45"/>
    </location>
</feature>
<comment type="subcellular location">
    <subcellularLocation>
        <location evidence="1 8">Nucleus</location>
    </subcellularLocation>
</comment>
<dbReference type="SUPFAM" id="SSF48019">
    <property type="entry name" value="post-AAA+ oligomerization domain-like"/>
    <property type="match status" value="1"/>
</dbReference>
<dbReference type="VEuPathDB" id="FungiDB:AMAG_06731"/>
<dbReference type="GO" id="GO:0003677">
    <property type="term" value="F:DNA binding"/>
    <property type="evidence" value="ECO:0007669"/>
    <property type="project" value="InterPro"/>
</dbReference>
<reference evidence="11 12" key="1">
    <citation type="submission" date="2009-11" db="EMBL/GenBank/DDBJ databases">
        <title>Annotation of Allomyces macrogynus ATCC 38327.</title>
        <authorList>
            <consortium name="The Broad Institute Genome Sequencing Platform"/>
            <person name="Russ C."/>
            <person name="Cuomo C."/>
            <person name="Burger G."/>
            <person name="Gray M.W."/>
            <person name="Holland P.W.H."/>
            <person name="King N."/>
            <person name="Lang F.B.F."/>
            <person name="Roger A.J."/>
            <person name="Ruiz-Trillo I."/>
            <person name="Young S.K."/>
            <person name="Zeng Q."/>
            <person name="Gargeya S."/>
            <person name="Fitzgerald M."/>
            <person name="Haas B."/>
            <person name="Abouelleil A."/>
            <person name="Alvarado L."/>
            <person name="Arachchi H.M."/>
            <person name="Berlin A."/>
            <person name="Chapman S.B."/>
            <person name="Gearin G."/>
            <person name="Goldberg J."/>
            <person name="Griggs A."/>
            <person name="Gujja S."/>
            <person name="Hansen M."/>
            <person name="Heiman D."/>
            <person name="Howarth C."/>
            <person name="Larimer J."/>
            <person name="Lui A."/>
            <person name="MacDonald P.J.P."/>
            <person name="McCowen C."/>
            <person name="Montmayeur A."/>
            <person name="Murphy C."/>
            <person name="Neiman D."/>
            <person name="Pearson M."/>
            <person name="Priest M."/>
            <person name="Roberts A."/>
            <person name="Saif S."/>
            <person name="Shea T."/>
            <person name="Sisk P."/>
            <person name="Stolte C."/>
            <person name="Sykes S."/>
            <person name="Wortman J."/>
            <person name="Nusbaum C."/>
            <person name="Birren B."/>
        </authorList>
    </citation>
    <scope>NUCLEOTIDE SEQUENCE [LARGE SCALE GENOMIC DNA]</scope>
    <source>
        <strain evidence="11 12">ATCC 38327</strain>
    </source>
</reference>
<dbReference type="Gene3D" id="1.20.272.10">
    <property type="match status" value="1"/>
</dbReference>
<dbReference type="Proteomes" id="UP000054350">
    <property type="component" value="Unassembled WGS sequence"/>
</dbReference>
<feature type="region of interest" description="Disordered" evidence="9">
    <location>
        <begin position="302"/>
        <end position="331"/>
    </location>
</feature>
<evidence type="ECO:0000313" key="12">
    <source>
        <dbReference type="Proteomes" id="UP000054350"/>
    </source>
</evidence>
<evidence type="ECO:0000256" key="7">
    <source>
        <dbReference type="ARBA" id="ARBA00023242"/>
    </source>
</evidence>
<dbReference type="CDD" id="cd18140">
    <property type="entry name" value="HLD_clamp_RFC"/>
    <property type="match status" value="1"/>
</dbReference>
<feature type="compositionally biased region" description="Basic residues" evidence="9">
    <location>
        <begin position="1054"/>
        <end position="1065"/>
    </location>
</feature>
<evidence type="ECO:0000256" key="2">
    <source>
        <dbReference type="ARBA" id="ARBA00006116"/>
    </source>
</evidence>
<dbReference type="GO" id="GO:0005634">
    <property type="term" value="C:nucleus"/>
    <property type="evidence" value="ECO:0007669"/>
    <property type="project" value="UniProtKB-SubCell"/>
</dbReference>
<dbReference type="InterPro" id="IPR003593">
    <property type="entry name" value="AAA+_ATPase"/>
</dbReference>
<dbReference type="FunFam" id="3.40.50.300:FF:000395">
    <property type="entry name" value="Replication factor C subunit 1"/>
    <property type="match status" value="1"/>
</dbReference>
<dbReference type="eggNOG" id="KOG1968">
    <property type="taxonomic scope" value="Eukaryota"/>
</dbReference>
<dbReference type="GO" id="GO:0005524">
    <property type="term" value="F:ATP binding"/>
    <property type="evidence" value="ECO:0007669"/>
    <property type="project" value="UniProtKB-KW"/>
</dbReference>
<feature type="compositionally biased region" description="Low complexity" evidence="9">
    <location>
        <begin position="240"/>
        <end position="274"/>
    </location>
</feature>
<evidence type="ECO:0000256" key="1">
    <source>
        <dbReference type="ARBA" id="ARBA00004123"/>
    </source>
</evidence>
<evidence type="ECO:0000256" key="8">
    <source>
        <dbReference type="PIRNR" id="PIRNR036578"/>
    </source>
</evidence>
<name>A0A0L0SF27_ALLM3</name>
<feature type="compositionally biased region" description="Acidic residues" evidence="9">
    <location>
        <begin position="185"/>
        <end position="195"/>
    </location>
</feature>
<keyword evidence="6 8" id="KW-0067">ATP-binding</keyword>
<feature type="domain" description="BRCT" evidence="10">
    <location>
        <begin position="361"/>
        <end position="441"/>
    </location>
</feature>
<accession>A0A0L0SF27</accession>
<dbReference type="InterPro" id="IPR047854">
    <property type="entry name" value="RFC_lid"/>
</dbReference>
<dbReference type="Pfam" id="PF00533">
    <property type="entry name" value="BRCT"/>
    <property type="match status" value="1"/>
</dbReference>
<dbReference type="GO" id="GO:0006271">
    <property type="term" value="P:DNA strand elongation involved in DNA replication"/>
    <property type="evidence" value="ECO:0007669"/>
    <property type="project" value="UniProtKB-ARBA"/>
</dbReference>
<keyword evidence="5 8" id="KW-0547">Nucleotide-binding</keyword>
<dbReference type="SMART" id="SM00292">
    <property type="entry name" value="BRCT"/>
    <property type="match status" value="1"/>
</dbReference>
<dbReference type="Gene3D" id="1.10.8.60">
    <property type="match status" value="1"/>
</dbReference>
<feature type="compositionally biased region" description="Acidic residues" evidence="9">
    <location>
        <begin position="79"/>
        <end position="88"/>
    </location>
</feature>
<sequence length="1065" mass="112931">MPQDIRSFFRPKSTAGALSSSLATPAPAAGAARRASSGSSSVADPAPKRKRAAATRARIVISDDEDYDDKDGKDAPVTVDDDDNDDDFVQQPTKKTRTSATPKPKPAPAPKPPSVTPSAYFGAFSATRKAAPLKSSSSTSATAAASPAATTATPGSMDVRSSMPSSTTATVCRPRRAAAKKEVVYMEDDDDEEVESAATKSKRKRDADGDAFMANAADDDLDDDQEFELDNDFVAPPPRAAAKTPKKPVAVKTEKATPVPVAPAKTKAVASPPTKRAKVEVPEDDDEDEVMPLGAKNKNLKKVAPAPSVPTATAASSSSTQGADAGVDMEGDAKARSKAAYLKFQSRAGPTALGSKEVPEGADNCLHGLTFVQTGDFSAFSRDDVKELIMRYGGRMTGAVSGKTSYLLVGADGGATKIKKATELKTPLLDEDQFLDLIRTRPGKSEAQVQATKSKTVLAKEQKLATIDNAQVAANPHAMWVDKYKPSQPTEIIGNQAAIGRLSKWLAGFDQARKNRFKFTGEQNFSHFRAALISGAPGIGKTTAAHVVAKSLGYHIVEFNASDVRSKKALDEVAAQAMGNQTLFAFQNMVSAGNSAAAVKPHHVIIMDEVDGMSGSDRGGLAELTVLIKKSQVPIICIANDVTAPKMRTLKANCLELKFSRPDAQHIRSRLMTICHREGLKLAAPAIDALVTSTNRDIRQVLHLLSTYKLGVGAQGTLAFDEAKTLGKSAEKDMTVGLFDAARECMTLSYARKSLPEQLEVYFHDYDMIPLMMQENYIKMRASHDPVQALESLSAAADAIATSDHIGRSVRSNQNWSLLPSHGTWSTVAPAMAMMSRPGSTGCMGMIMFSSVLGHGSKVGKSQRQLDGLHLRMSRGALGHGGGGRSALRLDTIPALATITPAMFADPERHLPLMDMLDAYYLARDDFDTIFELGVGKAGAEAALKPIPATVKSKFTREYNKRPHPVAWTEVPKTVGKGRRGPAPAADEELGEEGLGVMDEDGEAEVILVDDDEEDDDPEALRAALAKKAPASKGKGRGARGGAAAAKPAGRGSGRGRGRGKAADD</sequence>
<dbReference type="Gene3D" id="3.40.50.300">
    <property type="entry name" value="P-loop containing nucleotide triphosphate hydrolases"/>
    <property type="match status" value="1"/>
</dbReference>
<dbReference type="InterPro" id="IPR012178">
    <property type="entry name" value="RFC1"/>
</dbReference>
<evidence type="ECO:0000256" key="6">
    <source>
        <dbReference type="ARBA" id="ARBA00022840"/>
    </source>
</evidence>
<dbReference type="SUPFAM" id="SSF52113">
    <property type="entry name" value="BRCT domain"/>
    <property type="match status" value="1"/>
</dbReference>
<dbReference type="SMART" id="SM00382">
    <property type="entry name" value="AAA"/>
    <property type="match status" value="1"/>
</dbReference>
<dbReference type="GO" id="GO:0016887">
    <property type="term" value="F:ATP hydrolysis activity"/>
    <property type="evidence" value="ECO:0007669"/>
    <property type="project" value="InterPro"/>
</dbReference>
<dbReference type="AlphaFoldDB" id="A0A0L0SF27"/>
<keyword evidence="7 8" id="KW-0539">Nucleus</keyword>
<dbReference type="OMA" id="QENYLHY"/>